<dbReference type="SUPFAM" id="SSF51445">
    <property type="entry name" value="(Trans)glycosidases"/>
    <property type="match status" value="1"/>
</dbReference>
<keyword evidence="6" id="KW-0325">Glycoprotein</keyword>
<comment type="similarity">
    <text evidence="2 8">Belongs to the glycosyl hydrolase 35 family.</text>
</comment>
<dbReference type="PROSITE" id="PS51318">
    <property type="entry name" value="TAT"/>
    <property type="match status" value="1"/>
</dbReference>
<dbReference type="InterPro" id="IPR017853">
    <property type="entry name" value="GH"/>
</dbReference>
<keyword evidence="5" id="KW-0378">Hydrolase</keyword>
<protein>
    <recommendedName>
        <fullName evidence="3">beta-galactosidase</fullName>
        <ecNumber evidence="3">3.2.1.23</ecNumber>
    </recommendedName>
</protein>
<dbReference type="PANTHER" id="PTHR23421">
    <property type="entry name" value="BETA-GALACTOSIDASE RELATED"/>
    <property type="match status" value="1"/>
</dbReference>
<feature type="signal peptide" evidence="10">
    <location>
        <begin position="1"/>
        <end position="38"/>
    </location>
</feature>
<keyword evidence="4 10" id="KW-0732">Signal</keyword>
<dbReference type="PRINTS" id="PR00742">
    <property type="entry name" value="GLHYDRLASE35"/>
</dbReference>
<dbReference type="Pfam" id="PF01301">
    <property type="entry name" value="Glyco_hydro_35"/>
    <property type="match status" value="1"/>
</dbReference>
<evidence type="ECO:0000256" key="10">
    <source>
        <dbReference type="SAM" id="SignalP"/>
    </source>
</evidence>
<evidence type="ECO:0000256" key="8">
    <source>
        <dbReference type="RuleBase" id="RU003679"/>
    </source>
</evidence>
<dbReference type="InterPro" id="IPR006311">
    <property type="entry name" value="TAT_signal"/>
</dbReference>
<dbReference type="GO" id="GO:0005975">
    <property type="term" value="P:carbohydrate metabolic process"/>
    <property type="evidence" value="ECO:0007669"/>
    <property type="project" value="InterPro"/>
</dbReference>
<evidence type="ECO:0000256" key="1">
    <source>
        <dbReference type="ARBA" id="ARBA00001412"/>
    </source>
</evidence>
<dbReference type="RefSeq" id="WP_096196523.1">
    <property type="nucleotide sequence ID" value="NZ_NRGR01000005.1"/>
</dbReference>
<accession>A0A2A3YN86</accession>
<dbReference type="Gene3D" id="2.102.20.10">
    <property type="entry name" value="Beta-galactosidase, domain 2"/>
    <property type="match status" value="1"/>
</dbReference>
<dbReference type="AlphaFoldDB" id="A0A2A3YN86"/>
<dbReference type="InterPro" id="IPR025300">
    <property type="entry name" value="BetaGal_jelly_roll_dom"/>
</dbReference>
<feature type="region of interest" description="Disordered" evidence="9">
    <location>
        <begin position="492"/>
        <end position="511"/>
    </location>
</feature>
<feature type="domain" description="Beta-galactosidase" evidence="11">
    <location>
        <begin position="607"/>
        <end position="781"/>
    </location>
</feature>
<comment type="catalytic activity">
    <reaction evidence="1">
        <text>Hydrolysis of terminal non-reducing beta-D-galactose residues in beta-D-galactosides.</text>
        <dbReference type="EC" id="3.2.1.23"/>
    </reaction>
</comment>
<evidence type="ECO:0000313" key="12">
    <source>
        <dbReference type="EMBL" id="PCC40787.1"/>
    </source>
</evidence>
<dbReference type="InterPro" id="IPR008979">
    <property type="entry name" value="Galactose-bd-like_sf"/>
</dbReference>
<organism evidence="12 13">
    <name type="scientific">Brachybacterium alimentarium</name>
    <dbReference type="NCBI Taxonomy" id="47845"/>
    <lineage>
        <taxon>Bacteria</taxon>
        <taxon>Bacillati</taxon>
        <taxon>Actinomycetota</taxon>
        <taxon>Actinomycetes</taxon>
        <taxon>Micrococcales</taxon>
        <taxon>Dermabacteraceae</taxon>
        <taxon>Brachybacterium</taxon>
    </lineage>
</organism>
<dbReference type="Gene3D" id="3.20.20.80">
    <property type="entry name" value="Glycosidases"/>
    <property type="match status" value="1"/>
</dbReference>
<reference evidence="12 13" key="1">
    <citation type="journal article" date="2017" name="Elife">
        <title>Extensive horizontal gene transfer in cheese-associated bacteria.</title>
        <authorList>
            <person name="Bonham K.S."/>
            <person name="Wolfe B.E."/>
            <person name="Dutton R.J."/>
        </authorList>
    </citation>
    <scope>NUCLEOTIDE SEQUENCE [LARGE SCALE GENOMIC DNA]</scope>
    <source>
        <strain evidence="12 13">341_9</strain>
    </source>
</reference>
<dbReference type="SMART" id="SM01029">
    <property type="entry name" value="BetaGal_dom2"/>
    <property type="match status" value="1"/>
</dbReference>
<dbReference type="InterPro" id="IPR037110">
    <property type="entry name" value="Betagal_dom2_sf"/>
</dbReference>
<keyword evidence="7" id="KW-0326">Glycosidase</keyword>
<dbReference type="Pfam" id="PF13364">
    <property type="entry name" value="BetaGal_ABD2"/>
    <property type="match status" value="2"/>
</dbReference>
<feature type="compositionally biased region" description="Acidic residues" evidence="9">
    <location>
        <begin position="494"/>
        <end position="504"/>
    </location>
</feature>
<evidence type="ECO:0000256" key="6">
    <source>
        <dbReference type="ARBA" id="ARBA00023180"/>
    </source>
</evidence>
<evidence type="ECO:0000256" key="7">
    <source>
        <dbReference type="ARBA" id="ARBA00023295"/>
    </source>
</evidence>
<evidence type="ECO:0000313" key="13">
    <source>
        <dbReference type="Proteomes" id="UP000218598"/>
    </source>
</evidence>
<dbReference type="SUPFAM" id="SSF49785">
    <property type="entry name" value="Galactose-binding domain-like"/>
    <property type="match status" value="2"/>
</dbReference>
<dbReference type="InterPro" id="IPR031330">
    <property type="entry name" value="Gly_Hdrlase_35_cat"/>
</dbReference>
<evidence type="ECO:0000256" key="3">
    <source>
        <dbReference type="ARBA" id="ARBA00012756"/>
    </source>
</evidence>
<dbReference type="SUPFAM" id="SSF51011">
    <property type="entry name" value="Glycosyl hydrolase domain"/>
    <property type="match status" value="1"/>
</dbReference>
<dbReference type="Gene3D" id="2.60.120.260">
    <property type="entry name" value="Galactose-binding domain-like"/>
    <property type="match status" value="3"/>
</dbReference>
<name>A0A2A3YN86_9MICO</name>
<sequence>MSPVRPTLPALSRKGFLRLGACASGAAVAGTAAGPALAAGPAPLAPATPSGPAAPSAPSAVDARASTADLLRGTSRFPGNDGRAHTVTWDEHSFLVDDERLLLYSGEIHPWRVPAPAQWRDLLQILKAAGFTAVSFYFFWGLHQSAPDGEFDFSGIKDVDLLLTMAAEEGLYVIARPGPYVNAEISMGGLPAYMTNRAAGLRSTDPQNLADSCAWLSAINEIITAHQVTDGGGSVLMYQVENELISEDAERSAFLRALSDHVRSTGITVPLFHNDYGMGGRFADTEKHGTDFYAYDHYPLGFNAGGDRARIGESEEGYRQISPDTPQFITESQGGAFTPWGAAFDSHQAYEFTDPAFTRQWGVRNLAGGVTAFNYYMAFGGTNLGYTGSPSSGFTSYDYGAAITEDRELTEKLAVQKELGYLQQAVGQIASMTPVAPQPVPELDGGAIQAYQRLSTDDLTAATEGGAPRLLAFRLADSNDETDTRFATALVLGDPDDAGEDGPTADDRDPAITYEGDWTEVEDGTASGGTLMRTETAGATASWTFTGTAVDVITATGTDHGRARVLVDGTEHGTFTSHVDTEQNKPAQQISYQVQDLTEGEHTLVLEALGEPADGGEGTVVTLDALDLPGTSGDEDVEIPDGVVGWPRVPQQEDAFLHLHGRDALTLVADMVVGEHGLLYSTAAPFGPTLPRRGGHLQHLIGHAGDPAEIVLHYADEPQVDAPDGVETVWDGETGQLRLNLTPAAEPIQVEITGSPVTSEGTGAPSLLALRLLSRDAAATTWFLGGRPADRMTATPGTADAHVVVEGAGLARTVAFSRADADLVIGSTEAAAVRIDAPDGIRRVRINGSSRSAKDGIVTWTLPEPSVPAVPDLAFQVADEAPEAADDFDDADWRVADSTEGSTEYQGPGRGGVVLDSNHYGFYEGSIWYRARFTAAAGREITLRGNGGTGQPAQGKAPAFLQVWADGTYVGAAPADGTDQNLALPDGVAVPGEDAVLSVLVHNLGQNLDWSDDGLSKQNRGLFDAVLPADGEITWRIQGAEGEDGLRTLYNVGGLHGERHGWHLPAHDDSAWEPTDTLTAESAGIRWYRASFTLDVADGVDTGWRLAVRSPRFEDGRSDACQAVLYVNGWNVGLYIGDIGPQSEFTIPSGLLEHQGMNTLAVWVAAKEAGAGPETIELVPVFARTGSIGIAPPLV</sequence>
<keyword evidence="13" id="KW-1185">Reference proteome</keyword>
<dbReference type="Proteomes" id="UP000218598">
    <property type="component" value="Unassembled WGS sequence"/>
</dbReference>
<evidence type="ECO:0000256" key="2">
    <source>
        <dbReference type="ARBA" id="ARBA00009809"/>
    </source>
</evidence>
<dbReference type="InterPro" id="IPR018954">
    <property type="entry name" value="Betagal_dom2"/>
</dbReference>
<evidence type="ECO:0000256" key="9">
    <source>
        <dbReference type="SAM" id="MobiDB-lite"/>
    </source>
</evidence>
<dbReference type="EMBL" id="NRGR01000005">
    <property type="protein sequence ID" value="PCC40787.1"/>
    <property type="molecule type" value="Genomic_DNA"/>
</dbReference>
<evidence type="ECO:0000256" key="4">
    <source>
        <dbReference type="ARBA" id="ARBA00022729"/>
    </source>
</evidence>
<evidence type="ECO:0000259" key="11">
    <source>
        <dbReference type="SMART" id="SM01029"/>
    </source>
</evidence>
<proteinExistence type="inferred from homology"/>
<gene>
    <name evidence="12" type="ORF">CIK66_03225</name>
</gene>
<dbReference type="InterPro" id="IPR001944">
    <property type="entry name" value="Glycoside_Hdrlase_35"/>
</dbReference>
<feature type="chain" id="PRO_5012765564" description="beta-galactosidase" evidence="10">
    <location>
        <begin position="39"/>
        <end position="1195"/>
    </location>
</feature>
<dbReference type="EC" id="3.2.1.23" evidence="3"/>
<comment type="caution">
    <text evidence="12">The sequence shown here is derived from an EMBL/GenBank/DDBJ whole genome shotgun (WGS) entry which is preliminary data.</text>
</comment>
<dbReference type="GO" id="GO:0004565">
    <property type="term" value="F:beta-galactosidase activity"/>
    <property type="evidence" value="ECO:0007669"/>
    <property type="project" value="UniProtKB-EC"/>
</dbReference>
<dbReference type="OrthoDB" id="9813184at2"/>
<evidence type="ECO:0000256" key="5">
    <source>
        <dbReference type="ARBA" id="ARBA00022801"/>
    </source>
</evidence>